<evidence type="ECO:0000256" key="1">
    <source>
        <dbReference type="SAM" id="Phobius"/>
    </source>
</evidence>
<protein>
    <submittedName>
        <fullName evidence="2">Uncharacterized protein</fullName>
    </submittedName>
</protein>
<dbReference type="KEGG" id="pswu:SY83_17865"/>
<keyword evidence="1" id="KW-0812">Transmembrane</keyword>
<dbReference type="AlphaFoldDB" id="A0A172TLA4"/>
<sequence>MVKSAIRHVANDQRGAISIYLIVITGVLFLFTTLLIDFTRIYVAERQSEHALYASMNSVLSAYDSSLQQYGLYGVSINEEDRVLMAQKIIKLNLPDRTASAFQFTNTSYVDNSIRLQPLHSLANPLAIQHQIQEDMKYKAPIEYTRQLLDKWRGLPDAAMMADQYVTYASEVDKLVKLRDLHLKQAFTKWKSWETDYLRYAATDEERYAQLERAELQLQSSTLNTGNPVEEQKRMLQIQQLKVTISELESNLQSSSQQQHEMNLAITRQIAHELDLALRKDEELSVKLAEATQSLNQPQVTSSTQGNQGLQDSLNTITVMGSDYYTLYKSQMASISSAYSNYHTRTVTGVSTSVDHSAHLLHARSVFQLRKDAEGPRLTAAENEEHKREEAVGQAQQAMNDAKHQMAITGCDWQDVNSYMQLEGPEGYAVSYRNGSPATEPTKLNPLDIPPETSGKNSIGILSRALQGIETIRDTLYTNEYILQNFNYRTIDFDMRKVPKPNVLSDPQSHPLRKQEVEYILYGLPSCHANMAAAYGEMYGIRLAVRTIEAILSPKSAGSALTPWLLFLSALAEGASKASADLKLLTEGKEVELISKMPTIQLSYKDYLRLFLWMNMNTSSQLSRTQAMLQLNTGTDLRRATLYMQGEMKTSMRLWFIPGMISLMKWGNAVDGKVRGNQYEWITRTAHSY</sequence>
<feature type="transmembrane region" description="Helical" evidence="1">
    <location>
        <begin position="17"/>
        <end position="36"/>
    </location>
</feature>
<dbReference type="Proteomes" id="UP000076927">
    <property type="component" value="Chromosome"/>
</dbReference>
<evidence type="ECO:0000313" key="3">
    <source>
        <dbReference type="Proteomes" id="UP000076927"/>
    </source>
</evidence>
<gene>
    <name evidence="2" type="ORF">SY83_17865</name>
</gene>
<dbReference type="RefSeq" id="WP_068608984.1">
    <property type="nucleotide sequence ID" value="NZ_CP011388.1"/>
</dbReference>
<keyword evidence="1" id="KW-1133">Transmembrane helix</keyword>
<keyword evidence="1" id="KW-0472">Membrane</keyword>
<dbReference type="EMBL" id="CP011388">
    <property type="protein sequence ID" value="ANE47849.1"/>
    <property type="molecule type" value="Genomic_DNA"/>
</dbReference>
<evidence type="ECO:0000313" key="2">
    <source>
        <dbReference type="EMBL" id="ANE47849.1"/>
    </source>
</evidence>
<organism evidence="2 3">
    <name type="scientific">Paenibacillus swuensis</name>
    <dbReference type="NCBI Taxonomy" id="1178515"/>
    <lineage>
        <taxon>Bacteria</taxon>
        <taxon>Bacillati</taxon>
        <taxon>Bacillota</taxon>
        <taxon>Bacilli</taxon>
        <taxon>Bacillales</taxon>
        <taxon>Paenibacillaceae</taxon>
        <taxon>Paenibacillus</taxon>
    </lineage>
</organism>
<reference evidence="2 3" key="1">
    <citation type="submission" date="2015-01" db="EMBL/GenBank/DDBJ databases">
        <title>Paenibacillus swuensis/DY6/whole genome sequencing.</title>
        <authorList>
            <person name="Kim M.K."/>
            <person name="Srinivasan S."/>
            <person name="Lee J.-J."/>
        </authorList>
    </citation>
    <scope>NUCLEOTIDE SEQUENCE [LARGE SCALE GENOMIC DNA]</scope>
    <source>
        <strain evidence="2 3">DY6</strain>
    </source>
</reference>
<dbReference type="PATRIC" id="fig|1178515.4.peg.3600"/>
<dbReference type="STRING" id="1178515.SY83_17865"/>
<accession>A0A172TLA4</accession>
<keyword evidence="3" id="KW-1185">Reference proteome</keyword>
<name>A0A172TLA4_9BACL</name>
<proteinExistence type="predicted"/>